<evidence type="ECO:0000313" key="1">
    <source>
        <dbReference type="EMBL" id="BBJ03346.1"/>
    </source>
</evidence>
<dbReference type="EMBL" id="AP019537">
    <property type="protein sequence ID" value="BBJ03346.1"/>
    <property type="molecule type" value="Genomic_DNA"/>
</dbReference>
<name>A0A455W2C9_MARNT</name>
<sequence length="91" mass="10430">MIGQRLWEDGSLAQDSSIEAVKETKKLFERLRIPLAKLEASKRHKKTDYDVPYAGVGVRGLGWQVSDDTIIYQEDLSEQLFVMFSKMAPRI</sequence>
<reference evidence="1" key="1">
    <citation type="submission" date="2019-03" db="EMBL/GenBank/DDBJ databases">
        <title>Whole genome analysis of nitrate-reducing bacteria Marinobacter hydrocarbonoclasticus YB03.</title>
        <authorList>
            <person name="Azam A.H."/>
            <person name="Yuk S.R."/>
            <person name="Kamarisima K."/>
            <person name="Miyanaga K."/>
            <person name="Tanji Y."/>
        </authorList>
    </citation>
    <scope>NUCLEOTIDE SEQUENCE</scope>
    <source>
        <strain evidence="1">YB03</strain>
    </source>
</reference>
<gene>
    <name evidence="1" type="ORF">YBY_11940</name>
</gene>
<dbReference type="AlphaFoldDB" id="A0A455W2C9"/>
<protein>
    <submittedName>
        <fullName evidence="1">Uncharacterized protein</fullName>
    </submittedName>
</protein>
<accession>A0A455W2C9</accession>
<proteinExistence type="predicted"/>
<organism evidence="1">
    <name type="scientific">Marinobacter nauticus</name>
    <name type="common">Marinobacter hydrocarbonoclasticus</name>
    <name type="synonym">Marinobacter aquaeolei</name>
    <dbReference type="NCBI Taxonomy" id="2743"/>
    <lineage>
        <taxon>Bacteria</taxon>
        <taxon>Pseudomonadati</taxon>
        <taxon>Pseudomonadota</taxon>
        <taxon>Gammaproteobacteria</taxon>
        <taxon>Pseudomonadales</taxon>
        <taxon>Marinobacteraceae</taxon>
        <taxon>Marinobacter</taxon>
    </lineage>
</organism>